<protein>
    <submittedName>
        <fullName evidence="3">DUF21 domain-containing protein</fullName>
    </submittedName>
</protein>
<feature type="transmembrane region" description="Helical" evidence="1">
    <location>
        <begin position="116"/>
        <end position="139"/>
    </location>
</feature>
<accession>A0A7V3NSW5</accession>
<reference evidence="3" key="1">
    <citation type="journal article" date="2020" name="mSystems">
        <title>Genome- and Community-Level Interaction Insights into Carbon Utilization and Element Cycling Functions of Hydrothermarchaeota in Hydrothermal Sediment.</title>
        <authorList>
            <person name="Zhou Z."/>
            <person name="Liu Y."/>
            <person name="Xu W."/>
            <person name="Pan J."/>
            <person name="Luo Z.H."/>
            <person name="Li M."/>
        </authorList>
    </citation>
    <scope>NUCLEOTIDE SEQUENCE [LARGE SCALE GENOMIC DNA]</scope>
    <source>
        <strain evidence="3">SpSt-754</strain>
    </source>
</reference>
<dbReference type="AlphaFoldDB" id="A0A7V3NSW5"/>
<evidence type="ECO:0000313" key="3">
    <source>
        <dbReference type="EMBL" id="HGB35293.1"/>
    </source>
</evidence>
<evidence type="ECO:0000256" key="1">
    <source>
        <dbReference type="SAM" id="Phobius"/>
    </source>
</evidence>
<organism evidence="3">
    <name type="scientific">candidate division WOR-3 bacterium</name>
    <dbReference type="NCBI Taxonomy" id="2052148"/>
    <lineage>
        <taxon>Bacteria</taxon>
        <taxon>Bacteria division WOR-3</taxon>
    </lineage>
</organism>
<dbReference type="InterPro" id="IPR002550">
    <property type="entry name" value="CNNM"/>
</dbReference>
<feature type="domain" description="CNNM transmembrane" evidence="2">
    <location>
        <begin position="6"/>
        <end position="172"/>
    </location>
</feature>
<gene>
    <name evidence="3" type="ORF">ENV38_00080</name>
</gene>
<proteinExistence type="predicted"/>
<comment type="caution">
    <text evidence="3">The sequence shown here is derived from an EMBL/GenBank/DDBJ whole genome shotgun (WGS) entry which is preliminary data.</text>
</comment>
<keyword evidence="1" id="KW-0472">Membrane</keyword>
<evidence type="ECO:0000259" key="2">
    <source>
        <dbReference type="Pfam" id="PF01595"/>
    </source>
</evidence>
<keyword evidence="1" id="KW-0812">Transmembrane</keyword>
<dbReference type="Pfam" id="PF01595">
    <property type="entry name" value="CNNM"/>
    <property type="match status" value="1"/>
</dbReference>
<sequence>MIWLFALLFCIVMVFVFSAFETGYILCQRKDFAGITRSYRRFLLDVEEVITTVLVGLNFFAAASSILAFWSLKSFGIETAKAIGISGLFISILLLLTEFFAKNFARERSNLVVKLFVPFIVAISYLAVPVNKLILFLIFPIRMIKGERKKEAVEVIKLLVSESVRDGELDSERARLVLFFSRWRELKLKEFTEPIEGFAVEAKELLDGTFKINGPVLIFEEGKVLGLLDMKKFLLSRDLKASIIAIPVLSGDLSIDTAIGKLKEAGSKLCLVDMGNKYMLFRFSQFLKIMVEG</sequence>
<name>A0A7V3NSW5_UNCW3</name>
<feature type="transmembrane region" description="Helical" evidence="1">
    <location>
        <begin position="82"/>
        <end position="101"/>
    </location>
</feature>
<dbReference type="EMBL" id="DTGD01000004">
    <property type="protein sequence ID" value="HGB35293.1"/>
    <property type="molecule type" value="Genomic_DNA"/>
</dbReference>
<keyword evidence="1" id="KW-1133">Transmembrane helix</keyword>
<feature type="transmembrane region" description="Helical" evidence="1">
    <location>
        <begin position="49"/>
        <end position="70"/>
    </location>
</feature>